<name>A0A1S4C5D7_TOBAC</name>
<dbReference type="SUPFAM" id="SSF56219">
    <property type="entry name" value="DNase I-like"/>
    <property type="match status" value="1"/>
</dbReference>
<organism evidence="1">
    <name type="scientific">Nicotiana tabacum</name>
    <name type="common">Common tobacco</name>
    <dbReference type="NCBI Taxonomy" id="4097"/>
    <lineage>
        <taxon>Eukaryota</taxon>
        <taxon>Viridiplantae</taxon>
        <taxon>Streptophyta</taxon>
        <taxon>Embryophyta</taxon>
        <taxon>Tracheophyta</taxon>
        <taxon>Spermatophyta</taxon>
        <taxon>Magnoliopsida</taxon>
        <taxon>eudicotyledons</taxon>
        <taxon>Gunneridae</taxon>
        <taxon>Pentapetalae</taxon>
        <taxon>asterids</taxon>
        <taxon>lamiids</taxon>
        <taxon>Solanales</taxon>
        <taxon>Solanaceae</taxon>
        <taxon>Nicotianoideae</taxon>
        <taxon>Nicotianeae</taxon>
        <taxon>Nicotiana</taxon>
    </lineage>
</organism>
<sequence length="211" mass="23616">MTIKLVVGECTLNVVSAYAPQAGLDEEIKRYFWEGLDEIVHNIPPAERLFIGGDFNGHIGSAACGYTEVHGGFGFGKRNGGGTSLLEFAKAFELVIANSSFLKREEHLVTFQSLAAKTQIDYFLLRRGDRRLCENCKVIPGKVEAKKAAYMQLVGSTSREERRMNKERYKVARKEAKLAITEAKTMTFAHMYEELGDKGGEKKLFRLAKAR</sequence>
<dbReference type="PANTHER" id="PTHR23227:SF67">
    <property type="entry name" value="CRANIOFACIAL DEVELOPMENT PROTEIN 2-LIKE"/>
    <property type="match status" value="1"/>
</dbReference>
<dbReference type="RefSeq" id="XP_016496318.1">
    <property type="nucleotide sequence ID" value="XM_016640832.1"/>
</dbReference>
<reference evidence="1" key="1">
    <citation type="submission" date="2025-08" db="UniProtKB">
        <authorList>
            <consortium name="RefSeq"/>
        </authorList>
    </citation>
    <scope>IDENTIFICATION</scope>
</reference>
<proteinExistence type="predicted"/>
<accession>A0A1S4C5D7</accession>
<protein>
    <submittedName>
        <fullName evidence="1">Craniofacial development protein 2-like</fullName>
    </submittedName>
</protein>
<gene>
    <name evidence="1" type="primary">LOC107815267</name>
</gene>
<dbReference type="InterPro" id="IPR036691">
    <property type="entry name" value="Endo/exonu/phosph_ase_sf"/>
</dbReference>
<dbReference type="InterPro" id="IPR027124">
    <property type="entry name" value="Swc5/CFDP1/2"/>
</dbReference>
<dbReference type="OrthoDB" id="1902296at2759"/>
<dbReference type="AlphaFoldDB" id="A0A1S4C5D7"/>
<dbReference type="PaxDb" id="4097-A0A1S4C5D7"/>
<dbReference type="STRING" id="4097.A0A1S4C5D7"/>
<evidence type="ECO:0000313" key="1">
    <source>
        <dbReference type="RefSeq" id="XP_016496318.1"/>
    </source>
</evidence>
<dbReference type="Gene3D" id="3.60.10.10">
    <property type="entry name" value="Endonuclease/exonuclease/phosphatase"/>
    <property type="match status" value="1"/>
</dbReference>
<dbReference type="KEGG" id="nta:107815267"/>
<dbReference type="PANTHER" id="PTHR23227">
    <property type="entry name" value="BUCENTAUR RELATED"/>
    <property type="match status" value="1"/>
</dbReference>